<comment type="similarity">
    <text evidence="2">Belongs to the semaphorin family.</text>
</comment>
<reference evidence="12" key="3">
    <citation type="submission" date="2025-09" db="UniProtKB">
        <authorList>
            <consortium name="Ensembl"/>
        </authorList>
    </citation>
    <scope>IDENTIFICATION</scope>
</reference>
<evidence type="ECO:0000256" key="7">
    <source>
        <dbReference type="SAM" id="MobiDB-lite"/>
    </source>
</evidence>
<dbReference type="InterPro" id="IPR002165">
    <property type="entry name" value="Plexin_repeat"/>
</dbReference>
<keyword evidence="8" id="KW-0812">Transmembrane</keyword>
<dbReference type="GeneTree" id="ENSGT00940000154870"/>
<reference evidence="12" key="2">
    <citation type="submission" date="2025-08" db="UniProtKB">
        <authorList>
            <consortium name="Ensembl"/>
        </authorList>
    </citation>
    <scope>IDENTIFICATION</scope>
</reference>
<dbReference type="OMA" id="ACGSYAY"/>
<evidence type="ECO:0000256" key="3">
    <source>
        <dbReference type="ARBA" id="ARBA00023136"/>
    </source>
</evidence>
<feature type="domain" description="Ig-like" evidence="10">
    <location>
        <begin position="531"/>
        <end position="610"/>
    </location>
</feature>
<dbReference type="Gene3D" id="2.130.10.10">
    <property type="entry name" value="YVTN repeat-like/Quinoprotein amine dehydrogenase"/>
    <property type="match status" value="1"/>
</dbReference>
<feature type="compositionally biased region" description="Basic and acidic residues" evidence="7">
    <location>
        <begin position="658"/>
        <end position="680"/>
    </location>
</feature>
<dbReference type="RefSeq" id="XP_030251058.1">
    <property type="nucleotide sequence ID" value="XM_030395198.1"/>
</dbReference>
<dbReference type="GO" id="GO:0045499">
    <property type="term" value="F:chemorepellent activity"/>
    <property type="evidence" value="ECO:0007669"/>
    <property type="project" value="TreeGrafter"/>
</dbReference>
<dbReference type="InterPro" id="IPR036352">
    <property type="entry name" value="Semap_dom_sf"/>
</dbReference>
<dbReference type="GeneID" id="115568116"/>
<keyword evidence="9" id="KW-0732">Signal</keyword>
<gene>
    <name evidence="12" type="primary">LOC115568116</name>
</gene>
<feature type="compositionally biased region" description="Polar residues" evidence="7">
    <location>
        <begin position="615"/>
        <end position="629"/>
    </location>
</feature>
<comment type="subcellular location">
    <subcellularLocation>
        <location evidence="1">Membrane</location>
    </subcellularLocation>
</comment>
<dbReference type="InterPro" id="IPR016201">
    <property type="entry name" value="PSI"/>
</dbReference>
<evidence type="ECO:0000256" key="5">
    <source>
        <dbReference type="ARBA" id="ARBA00023180"/>
    </source>
</evidence>
<dbReference type="PROSITE" id="PS50835">
    <property type="entry name" value="IG_LIKE"/>
    <property type="match status" value="1"/>
</dbReference>
<dbReference type="Gene3D" id="2.60.40.10">
    <property type="entry name" value="Immunoglobulins"/>
    <property type="match status" value="1"/>
</dbReference>
<dbReference type="InParanoid" id="A0A671TXD5"/>
<accession>A0A671TXD5</accession>
<dbReference type="Gene3D" id="3.30.1680.10">
    <property type="entry name" value="ligand-binding face of the semaphorins, domain 2"/>
    <property type="match status" value="1"/>
</dbReference>
<evidence type="ECO:0000256" key="9">
    <source>
        <dbReference type="SAM" id="SignalP"/>
    </source>
</evidence>
<dbReference type="InterPro" id="IPR015943">
    <property type="entry name" value="WD40/YVTN_repeat-like_dom_sf"/>
</dbReference>
<dbReference type="GO" id="GO:0030335">
    <property type="term" value="P:positive regulation of cell migration"/>
    <property type="evidence" value="ECO:0007669"/>
    <property type="project" value="TreeGrafter"/>
</dbReference>
<dbReference type="SMART" id="SM00630">
    <property type="entry name" value="Sema"/>
    <property type="match status" value="1"/>
</dbReference>
<evidence type="ECO:0000259" key="11">
    <source>
        <dbReference type="PROSITE" id="PS51004"/>
    </source>
</evidence>
<dbReference type="InterPro" id="IPR027231">
    <property type="entry name" value="Semaphorin"/>
</dbReference>
<name>A0A671TXD5_SPAAU</name>
<evidence type="ECO:0000256" key="8">
    <source>
        <dbReference type="SAM" id="Phobius"/>
    </source>
</evidence>
<evidence type="ECO:0000256" key="1">
    <source>
        <dbReference type="ARBA" id="ARBA00004370"/>
    </source>
</evidence>
<dbReference type="Proteomes" id="UP000472265">
    <property type="component" value="Chromosome 17"/>
</dbReference>
<sequence>MSPSVLLVLLLGLRSSAGSLPPPRTSFLLNSTDRPLVLFSLPDVHNTTTLLLSDDGSTLYVGAQDALLSLDVSQSDVISLKKKVEWSPSEREITECASKGKNPTVECPNLVHVLRSLNSTHLYACGSFAFSPHDVFIDAESFSIVQYGNAKGRCPFSPFQRSSAITVDGELFTATTTDFKGVQPQISRHFSKHGRPDVSQDSSVALKEPTFVSSSLDPADRKLYFFFSEVGKEFSFIDDLQIARVAQVCKDDVGGQRTLQKKWTSFAKAPLICQSPKQLPFNVLEDVFTLQPAEGSGAADTLFYGVFTSQWSSGPESAVCVFKLQDVRAVFTQSYRTFDMQTHQWSPLVGKHSYLGKCGLGNASDSVLAEVKRSFLTSDSVKPDGGGPIMVSSGERYSRVAAMVTEAANGTQYTVLFLLTESGLLHKVVLFARGAQVIEEIQVFTQAQPIKSMLLSSTKGVLYIGTSEGVTAVPVADCSIYRTCRQCVLARDPLCGWSRTGTACTRLDGRDDNMTQDLEGSRVEDVCAGQPRNSKITEVGVKLNEVVALRCVKPSNLAALTWTSPQLNARTKNLFMQSADGTLSFIATADTFGSYRCEAEEGRYKEVVMSYNVQQTASPRSMSPVTKVNNEPPPSGVDEPYEDIPTETAATSTTPTSEHPEDDRRPHVGDKFTTNLKDETESNTENSGSKNNLEEDLFLDLMSENNAQVMTDQPDDAQQVLQQKSYYSELVVVALLLAACVCVMILAGLHTWNQRRAGLKQKPLVIPEVSSRTDPSMESVPSLSSPEEPEEAEEKVEVKVEVKVEE</sequence>
<dbReference type="PANTHER" id="PTHR11036">
    <property type="entry name" value="SEMAPHORIN"/>
    <property type="match status" value="1"/>
</dbReference>
<evidence type="ECO:0000256" key="2">
    <source>
        <dbReference type="ARBA" id="ARBA00009492"/>
    </source>
</evidence>
<comment type="caution">
    <text evidence="6">Lacks conserved residue(s) required for the propagation of feature annotation.</text>
</comment>
<feature type="compositionally biased region" description="Basic and acidic residues" evidence="7">
    <location>
        <begin position="795"/>
        <end position="806"/>
    </location>
</feature>
<dbReference type="InterPro" id="IPR001627">
    <property type="entry name" value="Semap_dom"/>
</dbReference>
<feature type="transmembrane region" description="Helical" evidence="8">
    <location>
        <begin position="730"/>
        <end position="752"/>
    </location>
</feature>
<dbReference type="GO" id="GO:0071526">
    <property type="term" value="P:semaphorin-plexin signaling pathway"/>
    <property type="evidence" value="ECO:0007669"/>
    <property type="project" value="TreeGrafter"/>
</dbReference>
<dbReference type="Pfam" id="PF01403">
    <property type="entry name" value="Sema"/>
    <property type="match status" value="1"/>
</dbReference>
<evidence type="ECO:0000256" key="4">
    <source>
        <dbReference type="ARBA" id="ARBA00023157"/>
    </source>
</evidence>
<keyword evidence="4" id="KW-1015">Disulfide bond</keyword>
<keyword evidence="13" id="KW-1185">Reference proteome</keyword>
<dbReference type="SMART" id="SM00423">
    <property type="entry name" value="PSI"/>
    <property type="match status" value="1"/>
</dbReference>
<dbReference type="GO" id="GO:0007411">
    <property type="term" value="P:axon guidance"/>
    <property type="evidence" value="ECO:0007669"/>
    <property type="project" value="TreeGrafter"/>
</dbReference>
<evidence type="ECO:0000313" key="13">
    <source>
        <dbReference type="Proteomes" id="UP000472265"/>
    </source>
</evidence>
<keyword evidence="3 8" id="KW-0472">Membrane</keyword>
<feature type="domain" description="Sema" evidence="11">
    <location>
        <begin position="19"/>
        <end position="475"/>
    </location>
</feature>
<feature type="region of interest" description="Disordered" evidence="7">
    <location>
        <begin position="615"/>
        <end position="692"/>
    </location>
</feature>
<dbReference type="OrthoDB" id="9988752at2759"/>
<feature type="chain" id="PRO_5025614376" evidence="9">
    <location>
        <begin position="19"/>
        <end position="806"/>
    </location>
</feature>
<keyword evidence="5" id="KW-0325">Glycoprotein</keyword>
<dbReference type="GO" id="GO:0001755">
    <property type="term" value="P:neural crest cell migration"/>
    <property type="evidence" value="ECO:0007669"/>
    <property type="project" value="TreeGrafter"/>
</dbReference>
<keyword evidence="8" id="KW-1133">Transmembrane helix</keyword>
<evidence type="ECO:0000313" key="12">
    <source>
        <dbReference type="Ensembl" id="ENSSAUP00010005297.1"/>
    </source>
</evidence>
<dbReference type="Pfam" id="PF01437">
    <property type="entry name" value="PSI"/>
    <property type="match status" value="1"/>
</dbReference>
<dbReference type="Ensembl" id="ENSSAUT00010005699.1">
    <property type="protein sequence ID" value="ENSSAUP00010005297.1"/>
    <property type="gene ID" value="ENSSAUG00010002665.1"/>
</dbReference>
<evidence type="ECO:0000259" key="10">
    <source>
        <dbReference type="PROSITE" id="PS50835"/>
    </source>
</evidence>
<reference evidence="12" key="1">
    <citation type="submission" date="2021-04" db="EMBL/GenBank/DDBJ databases">
        <authorList>
            <consortium name="Wellcome Sanger Institute Data Sharing"/>
        </authorList>
    </citation>
    <scope>NUCLEOTIDE SEQUENCE [LARGE SCALE GENOMIC DNA]</scope>
</reference>
<dbReference type="GO" id="GO:0030215">
    <property type="term" value="F:semaphorin receptor binding"/>
    <property type="evidence" value="ECO:0007669"/>
    <property type="project" value="InterPro"/>
</dbReference>
<feature type="signal peptide" evidence="9">
    <location>
        <begin position="1"/>
        <end position="18"/>
    </location>
</feature>
<dbReference type="GO" id="GO:0005886">
    <property type="term" value="C:plasma membrane"/>
    <property type="evidence" value="ECO:0007669"/>
    <property type="project" value="TreeGrafter"/>
</dbReference>
<dbReference type="PANTHER" id="PTHR11036:SF145">
    <property type="entry name" value="SEMAPHORIN-4A ISOFORM X1-RELATED"/>
    <property type="match status" value="1"/>
</dbReference>
<feature type="compositionally biased region" description="Low complexity" evidence="7">
    <location>
        <begin position="646"/>
        <end position="657"/>
    </location>
</feature>
<dbReference type="InterPro" id="IPR013783">
    <property type="entry name" value="Ig-like_fold"/>
</dbReference>
<protein>
    <submittedName>
        <fullName evidence="12">Semaphorin-4A-like</fullName>
    </submittedName>
</protein>
<proteinExistence type="inferred from homology"/>
<dbReference type="AlphaFoldDB" id="A0A671TXD5"/>
<dbReference type="InterPro" id="IPR007110">
    <property type="entry name" value="Ig-like_dom"/>
</dbReference>
<dbReference type="FunFam" id="2.130.10.10:FF:000257">
    <property type="entry name" value="semaphorin-4A isoform X2"/>
    <property type="match status" value="1"/>
</dbReference>
<dbReference type="PROSITE" id="PS51004">
    <property type="entry name" value="SEMA"/>
    <property type="match status" value="1"/>
</dbReference>
<organism evidence="12 13">
    <name type="scientific">Sparus aurata</name>
    <name type="common">Gilthead sea bream</name>
    <dbReference type="NCBI Taxonomy" id="8175"/>
    <lineage>
        <taxon>Eukaryota</taxon>
        <taxon>Metazoa</taxon>
        <taxon>Chordata</taxon>
        <taxon>Craniata</taxon>
        <taxon>Vertebrata</taxon>
        <taxon>Euteleostomi</taxon>
        <taxon>Actinopterygii</taxon>
        <taxon>Neopterygii</taxon>
        <taxon>Teleostei</taxon>
        <taxon>Neoteleostei</taxon>
        <taxon>Acanthomorphata</taxon>
        <taxon>Eupercaria</taxon>
        <taxon>Spariformes</taxon>
        <taxon>Sparidae</taxon>
        <taxon>Sparus</taxon>
    </lineage>
</organism>
<dbReference type="SUPFAM" id="SSF103575">
    <property type="entry name" value="Plexin repeat"/>
    <property type="match status" value="1"/>
</dbReference>
<evidence type="ECO:0000256" key="6">
    <source>
        <dbReference type="PROSITE-ProRule" id="PRU00352"/>
    </source>
</evidence>
<dbReference type="SUPFAM" id="SSF101912">
    <property type="entry name" value="Sema domain"/>
    <property type="match status" value="1"/>
</dbReference>
<feature type="region of interest" description="Disordered" evidence="7">
    <location>
        <begin position="769"/>
        <end position="806"/>
    </location>
</feature>